<evidence type="ECO:0000313" key="3">
    <source>
        <dbReference type="Proteomes" id="UP001515480"/>
    </source>
</evidence>
<reference evidence="2 3" key="1">
    <citation type="journal article" date="2024" name="Science">
        <title>Giant polyketide synthase enzymes in the biosynthesis of giant marine polyether toxins.</title>
        <authorList>
            <person name="Fallon T.R."/>
            <person name="Shende V.V."/>
            <person name="Wierzbicki I.H."/>
            <person name="Pendleton A.L."/>
            <person name="Watervoot N.F."/>
            <person name="Auber R.P."/>
            <person name="Gonzalez D.J."/>
            <person name="Wisecaver J.H."/>
            <person name="Moore B.S."/>
        </authorList>
    </citation>
    <scope>NUCLEOTIDE SEQUENCE [LARGE SCALE GENOMIC DNA]</scope>
    <source>
        <strain evidence="2 3">12B1</strain>
    </source>
</reference>
<evidence type="ECO:0000256" key="1">
    <source>
        <dbReference type="SAM" id="MobiDB-lite"/>
    </source>
</evidence>
<dbReference type="Pfam" id="PF07004">
    <property type="entry name" value="SHIPPO-rpt"/>
    <property type="match status" value="3"/>
</dbReference>
<feature type="compositionally biased region" description="Polar residues" evidence="1">
    <location>
        <begin position="53"/>
        <end position="73"/>
    </location>
</feature>
<dbReference type="InterPro" id="IPR010736">
    <property type="entry name" value="SHIPPO-rpt"/>
</dbReference>
<proteinExistence type="predicted"/>
<keyword evidence="3" id="KW-1185">Reference proteome</keyword>
<dbReference type="AlphaFoldDB" id="A0AB34K8Z5"/>
<dbReference type="PANTHER" id="PTHR40429">
    <property type="entry name" value="FLAGELLAR ASSOCIATED PROTEIN"/>
    <property type="match status" value="1"/>
</dbReference>
<name>A0AB34K8Z5_PRYPA</name>
<evidence type="ECO:0000313" key="2">
    <source>
        <dbReference type="EMBL" id="KAL1529135.1"/>
    </source>
</evidence>
<dbReference type="Proteomes" id="UP001515480">
    <property type="component" value="Unassembled WGS sequence"/>
</dbReference>
<feature type="region of interest" description="Disordered" evidence="1">
    <location>
        <begin position="46"/>
        <end position="88"/>
    </location>
</feature>
<gene>
    <name evidence="2" type="ORF">AB1Y20_000095</name>
</gene>
<feature type="region of interest" description="Disordered" evidence="1">
    <location>
        <begin position="128"/>
        <end position="160"/>
    </location>
</feature>
<dbReference type="EMBL" id="JBGBPQ010000001">
    <property type="protein sequence ID" value="KAL1529135.1"/>
    <property type="molecule type" value="Genomic_DNA"/>
</dbReference>
<accession>A0AB34K8Z5</accession>
<sequence length="358" mass="38448">MFSCPSGVGGRPPACASSRKLVALRFSTVKGRRAVTLCRRAAPPRAATLRMSAPTTPSRRSMLGTQHSSSHRSAPSYGFGTAERSRPGGGKVFISKDMVTDQFGMNSPGPVYHPKSIDGRFSTAPSHSFGTSHRYSASQQKVFGASSPGPGQHMLPSSISKQMDSQKQSYSSWTFGTSTRQDQAKVYVSAQLAKGVSEFVDSPGPVAYEHSGAFNSQIDSRKKTNESYGLGTSQRFFYEHSHSGERAASPGPGTYNLRSAYGRQVTSDKPSYPSSSFPKADRDKTAVTVYLGPKQQAAFWGRNSPGPAVYTLTQAVGPQNSSRRPNMPKFGFGTSDRFAYMDLATRASNTPGPGSYSI</sequence>
<comment type="caution">
    <text evidence="2">The sequence shown here is derived from an EMBL/GenBank/DDBJ whole genome shotgun (WGS) entry which is preliminary data.</text>
</comment>
<feature type="compositionally biased region" description="Polar residues" evidence="1">
    <location>
        <begin position="128"/>
        <end position="141"/>
    </location>
</feature>
<dbReference type="PANTHER" id="PTHR40429:SF1">
    <property type="entry name" value="FLAGELLAR ASSOCIATED PROTEIN"/>
    <property type="match status" value="1"/>
</dbReference>
<protein>
    <submittedName>
        <fullName evidence="2">Uncharacterized protein</fullName>
    </submittedName>
</protein>
<organism evidence="2 3">
    <name type="scientific">Prymnesium parvum</name>
    <name type="common">Toxic golden alga</name>
    <dbReference type="NCBI Taxonomy" id="97485"/>
    <lineage>
        <taxon>Eukaryota</taxon>
        <taxon>Haptista</taxon>
        <taxon>Haptophyta</taxon>
        <taxon>Prymnesiophyceae</taxon>
        <taxon>Prymnesiales</taxon>
        <taxon>Prymnesiaceae</taxon>
        <taxon>Prymnesium</taxon>
    </lineage>
</organism>